<dbReference type="InterPro" id="IPR020904">
    <property type="entry name" value="Sc_DH/Rdtase_CS"/>
</dbReference>
<dbReference type="EMBL" id="MDET01000034">
    <property type="protein sequence ID" value="OQM74333.1"/>
    <property type="molecule type" value="Genomic_DNA"/>
</dbReference>
<dbReference type="PRINTS" id="PR00081">
    <property type="entry name" value="GDHRDH"/>
</dbReference>
<keyword evidence="2" id="KW-0560">Oxidoreductase</keyword>
<comment type="similarity">
    <text evidence="1 3">Belongs to the short-chain dehydrogenases/reductases (SDR) family.</text>
</comment>
<evidence type="ECO:0000256" key="1">
    <source>
        <dbReference type="ARBA" id="ARBA00006484"/>
    </source>
</evidence>
<feature type="domain" description="Ketoreductase" evidence="4">
    <location>
        <begin position="15"/>
        <end position="194"/>
    </location>
</feature>
<keyword evidence="6" id="KW-1185">Reference proteome</keyword>
<evidence type="ECO:0000313" key="5">
    <source>
        <dbReference type="EMBL" id="OQM74333.1"/>
    </source>
</evidence>
<dbReference type="InterPro" id="IPR036291">
    <property type="entry name" value="NAD(P)-bd_dom_sf"/>
</dbReference>
<gene>
    <name evidence="5" type="ORF">BFN67_05700</name>
</gene>
<reference evidence="5 6" key="1">
    <citation type="journal article" date="2016" name="Int. J. Syst. Evol. Microbiol.">
        <title>Pseudaminobacter manganicus sp. nov., isolated from sludge of a manganese mine.</title>
        <authorList>
            <person name="Li J."/>
            <person name="Huang J."/>
            <person name="Liao S."/>
            <person name="Wang G."/>
        </authorList>
    </citation>
    <scope>NUCLEOTIDE SEQUENCE [LARGE SCALE GENOMIC DNA]</scope>
    <source>
        <strain evidence="5 6">JH-7</strain>
    </source>
</reference>
<evidence type="ECO:0000259" key="4">
    <source>
        <dbReference type="SMART" id="SM00822"/>
    </source>
</evidence>
<dbReference type="InterPro" id="IPR050259">
    <property type="entry name" value="SDR"/>
</dbReference>
<dbReference type="Gene3D" id="3.40.50.720">
    <property type="entry name" value="NAD(P)-binding Rossmann-like Domain"/>
    <property type="match status" value="1"/>
</dbReference>
<dbReference type="GO" id="GO:0016491">
    <property type="term" value="F:oxidoreductase activity"/>
    <property type="evidence" value="ECO:0007669"/>
    <property type="project" value="UniProtKB-KW"/>
</dbReference>
<dbReference type="FunFam" id="3.40.50.720:FF:000173">
    <property type="entry name" value="3-oxoacyl-[acyl-carrier protein] reductase"/>
    <property type="match status" value="1"/>
</dbReference>
<dbReference type="InterPro" id="IPR057326">
    <property type="entry name" value="KR_dom"/>
</dbReference>
<evidence type="ECO:0000256" key="2">
    <source>
        <dbReference type="ARBA" id="ARBA00023002"/>
    </source>
</evidence>
<evidence type="ECO:0000256" key="3">
    <source>
        <dbReference type="RuleBase" id="RU000363"/>
    </source>
</evidence>
<dbReference type="PANTHER" id="PTHR42879">
    <property type="entry name" value="3-OXOACYL-(ACYL-CARRIER-PROTEIN) REDUCTASE"/>
    <property type="match status" value="1"/>
</dbReference>
<dbReference type="PROSITE" id="PS00061">
    <property type="entry name" value="ADH_SHORT"/>
    <property type="match status" value="1"/>
</dbReference>
<protein>
    <submittedName>
        <fullName evidence="5">3-oxoacyl-ACP reductase</fullName>
    </submittedName>
</protein>
<proteinExistence type="inferred from homology"/>
<organism evidence="5 6">
    <name type="scientific">Manganibacter manganicus</name>
    <dbReference type="NCBI Taxonomy" id="1873176"/>
    <lineage>
        <taxon>Bacteria</taxon>
        <taxon>Pseudomonadati</taxon>
        <taxon>Pseudomonadota</taxon>
        <taxon>Alphaproteobacteria</taxon>
        <taxon>Hyphomicrobiales</taxon>
        <taxon>Phyllobacteriaceae</taxon>
        <taxon>Manganibacter</taxon>
    </lineage>
</organism>
<dbReference type="InterPro" id="IPR002347">
    <property type="entry name" value="SDR_fam"/>
</dbReference>
<dbReference type="PRINTS" id="PR00080">
    <property type="entry name" value="SDRFAMILY"/>
</dbReference>
<accession>A0A1V8RMJ2</accession>
<name>A0A1V8RMJ2_9HYPH</name>
<dbReference type="AlphaFoldDB" id="A0A1V8RMJ2"/>
<dbReference type="STRING" id="1873176.BFN67_05700"/>
<comment type="caution">
    <text evidence="5">The sequence shown here is derived from an EMBL/GenBank/DDBJ whole genome shotgun (WGS) entry which is preliminary data.</text>
</comment>
<sequence length="254" mass="26773">MGERFTVNRIDLEGQAAVVTGGAQGLGLAFAERLIASGARVSLWDVNGEQLETARKALGGAVSVAVVDIVDAEAVVRAHAETEAALGPVSILINSAGIAGPNHTLDTYPLEDWKRVIDINLHGTFHVNRAVVPSMKARDYGRIVNIASIAGKEGNPNASAYSASKAAVIGLTKSLGKELAAFDIAVNCVTPAAARTPIFDQMSQEHIDYMLAKIPRARFLEVAEAANMVAWLVSKENSFTTAAVFDLSGGRATY</sequence>
<dbReference type="Pfam" id="PF00106">
    <property type="entry name" value="adh_short"/>
    <property type="match status" value="1"/>
</dbReference>
<dbReference type="PANTHER" id="PTHR42879:SF2">
    <property type="entry name" value="3-OXOACYL-[ACYL-CARRIER-PROTEIN] REDUCTASE FABG"/>
    <property type="match status" value="1"/>
</dbReference>
<dbReference type="SMART" id="SM00822">
    <property type="entry name" value="PKS_KR"/>
    <property type="match status" value="1"/>
</dbReference>
<dbReference type="GO" id="GO:0032787">
    <property type="term" value="P:monocarboxylic acid metabolic process"/>
    <property type="evidence" value="ECO:0007669"/>
    <property type="project" value="UniProtKB-ARBA"/>
</dbReference>
<dbReference type="SUPFAM" id="SSF51735">
    <property type="entry name" value="NAD(P)-binding Rossmann-fold domains"/>
    <property type="match status" value="1"/>
</dbReference>
<evidence type="ECO:0000313" key="6">
    <source>
        <dbReference type="Proteomes" id="UP000191905"/>
    </source>
</evidence>
<dbReference type="Proteomes" id="UP000191905">
    <property type="component" value="Unassembled WGS sequence"/>
</dbReference>